<evidence type="ECO:0008006" key="5">
    <source>
        <dbReference type="Google" id="ProtNLM"/>
    </source>
</evidence>
<evidence type="ECO:0000313" key="4">
    <source>
        <dbReference type="Proteomes" id="UP000436429"/>
    </source>
</evidence>
<comment type="subcellular location">
    <subcellularLocation>
        <location evidence="1">Cell envelope</location>
    </subcellularLocation>
</comment>
<gene>
    <name evidence="3" type="ORF">GO726_13530</name>
</gene>
<accession>A0A844RJF2</accession>
<protein>
    <recommendedName>
        <fullName evidence="5">InlB B-repeat-containing protein</fullName>
    </recommendedName>
</protein>
<comment type="caution">
    <text evidence="3">The sequence shown here is derived from an EMBL/GenBank/DDBJ whole genome shotgun (WGS) entry which is preliminary data.</text>
</comment>
<reference evidence="3 4" key="1">
    <citation type="submission" date="2019-11" db="EMBL/GenBank/DDBJ databases">
        <title>Whole genome shotgun sequencing (WGS) data from Adlercreutzia equolifaciens ResAG-91, Eggerthella lenta MRI-F36, MRI-F37, MRI-F40, ResAG-49, ResAG-88, ResAG-121, ResAG-145, and Gordonibacter sp. ResAG-5, ResAG-26, ResAG-43, ResAG-50, ResAG-59.</title>
        <authorList>
            <person name="Stoll D.A."/>
            <person name="Danylec N."/>
            <person name="Franz C.M.A.P."/>
            <person name="Huch M."/>
        </authorList>
    </citation>
    <scope>NUCLEOTIDE SEQUENCE [LARGE SCALE GENOMIC DNA]</scope>
    <source>
        <strain evidence="3 4">ResAG-88</strain>
    </source>
</reference>
<feature type="chain" id="PRO_5032766610" description="InlB B-repeat-containing protein" evidence="2">
    <location>
        <begin position="35"/>
        <end position="252"/>
    </location>
</feature>
<evidence type="ECO:0000313" key="3">
    <source>
        <dbReference type="EMBL" id="MVN34177.1"/>
    </source>
</evidence>
<dbReference type="EMBL" id="WPOM01000041">
    <property type="protein sequence ID" value="MVN34177.1"/>
    <property type="molecule type" value="Genomic_DNA"/>
</dbReference>
<dbReference type="InterPro" id="IPR042229">
    <property type="entry name" value="Listeria/Bacterioides_rpt_sf"/>
</dbReference>
<evidence type="ECO:0000256" key="2">
    <source>
        <dbReference type="SAM" id="SignalP"/>
    </source>
</evidence>
<name>A0A844RJF2_EGGLN</name>
<keyword evidence="2" id="KW-0732">Signal</keyword>
<evidence type="ECO:0000256" key="1">
    <source>
        <dbReference type="ARBA" id="ARBA00004196"/>
    </source>
</evidence>
<dbReference type="Pfam" id="PF09479">
    <property type="entry name" value="Flg_new"/>
    <property type="match status" value="1"/>
</dbReference>
<dbReference type="NCBIfam" id="TIGR02543">
    <property type="entry name" value="List_Bact_rpt"/>
    <property type="match status" value="1"/>
</dbReference>
<dbReference type="InterPro" id="IPR013378">
    <property type="entry name" value="InlB-like_B-rpt"/>
</dbReference>
<dbReference type="AlphaFoldDB" id="A0A844RJF2"/>
<dbReference type="RefSeq" id="WP_156996640.1">
    <property type="nucleotide sequence ID" value="NZ_CP089337.1"/>
</dbReference>
<dbReference type="GO" id="GO:0030313">
    <property type="term" value="C:cell envelope"/>
    <property type="evidence" value="ECO:0007669"/>
    <property type="project" value="UniProtKB-SubCell"/>
</dbReference>
<dbReference type="Proteomes" id="UP000436429">
    <property type="component" value="Unassembled WGS sequence"/>
</dbReference>
<dbReference type="Gene3D" id="2.60.40.4270">
    <property type="entry name" value="Listeria-Bacteroides repeat domain"/>
    <property type="match status" value="1"/>
</dbReference>
<organism evidence="3 4">
    <name type="scientific">Eggerthella lenta</name>
    <name type="common">Eubacterium lentum</name>
    <dbReference type="NCBI Taxonomy" id="84112"/>
    <lineage>
        <taxon>Bacteria</taxon>
        <taxon>Bacillati</taxon>
        <taxon>Actinomycetota</taxon>
        <taxon>Coriobacteriia</taxon>
        <taxon>Eggerthellales</taxon>
        <taxon>Eggerthellaceae</taxon>
        <taxon>Eggerthella</taxon>
    </lineage>
</organism>
<feature type="signal peptide" evidence="2">
    <location>
        <begin position="1"/>
        <end position="34"/>
    </location>
</feature>
<proteinExistence type="predicted"/>
<sequence>MPTRTKKQGIRAAARAIAACSLALALALPGAALAADQPGSTALGIRVTDSARTVKMVLDPCDGSPATEVEVPYNTVPAAPAEPARDGYAFLGWFDAPEGGSRFAFDAPLTADLKLYAQWSLIVSFSVPTSVIVTVDASGAVSPSKPAAIESSTVRPLKVTGISGTELPGAARLIPDGAARSAARVAIASAGGASASVGFGGSLQEADLAGFAVPAKGNLPLTFGLSLSEGTVLNYHADDQAVVSMAYTVAAV</sequence>